<dbReference type="EMBL" id="NPHW01002132">
    <property type="protein sequence ID" value="OXV12095.1"/>
    <property type="molecule type" value="Genomic_DNA"/>
</dbReference>
<dbReference type="AlphaFoldDB" id="A0A232M6R0"/>
<dbReference type="GO" id="GO:0005737">
    <property type="term" value="C:cytoplasm"/>
    <property type="evidence" value="ECO:0007669"/>
    <property type="project" value="TreeGrafter"/>
</dbReference>
<comment type="caution">
    <text evidence="2">The sequence shown here is derived from an EMBL/GenBank/DDBJ whole genome shotgun (WGS) entry which is preliminary data.</text>
</comment>
<dbReference type="InterPro" id="IPR052670">
    <property type="entry name" value="UPF0654_domain"/>
</dbReference>
<sequence length="84" mass="9283">MPRSRSSSLIRNQSRSRSRSDSHSPDPANQARGYKATLSNPRVSQEAKEHAKRVLDEEFEGVAVSSDDEEGFKNPTNVARGLKA</sequence>
<gene>
    <name evidence="2" type="ORF">Egran_00144</name>
</gene>
<organism evidence="2 3">
    <name type="scientific">Elaphomyces granulatus</name>
    <dbReference type="NCBI Taxonomy" id="519963"/>
    <lineage>
        <taxon>Eukaryota</taxon>
        <taxon>Fungi</taxon>
        <taxon>Dikarya</taxon>
        <taxon>Ascomycota</taxon>
        <taxon>Pezizomycotina</taxon>
        <taxon>Eurotiomycetes</taxon>
        <taxon>Eurotiomycetidae</taxon>
        <taxon>Eurotiales</taxon>
        <taxon>Elaphomycetaceae</taxon>
        <taxon>Elaphomyces</taxon>
    </lineage>
</organism>
<feature type="compositionally biased region" description="Low complexity" evidence="1">
    <location>
        <begin position="1"/>
        <end position="15"/>
    </location>
</feature>
<name>A0A232M6R0_9EURO</name>
<evidence type="ECO:0000256" key="1">
    <source>
        <dbReference type="SAM" id="MobiDB-lite"/>
    </source>
</evidence>
<evidence type="ECO:0000313" key="2">
    <source>
        <dbReference type="EMBL" id="OXV12095.1"/>
    </source>
</evidence>
<dbReference type="PANTHER" id="PTHR36576">
    <property type="entry name" value="UPF0654 PROTEIN C11D3.01C-RELATED"/>
    <property type="match status" value="1"/>
</dbReference>
<accession>A0A232M6R0</accession>
<proteinExistence type="predicted"/>
<feature type="region of interest" description="Disordered" evidence="1">
    <location>
        <begin position="1"/>
        <end position="84"/>
    </location>
</feature>
<evidence type="ECO:0000313" key="3">
    <source>
        <dbReference type="Proteomes" id="UP000243515"/>
    </source>
</evidence>
<dbReference type="Pfam" id="PF10346">
    <property type="entry name" value="Con-6"/>
    <property type="match status" value="1"/>
</dbReference>
<keyword evidence="3" id="KW-1185">Reference proteome</keyword>
<dbReference type="OrthoDB" id="5419162at2759"/>
<dbReference type="Proteomes" id="UP000243515">
    <property type="component" value="Unassembled WGS sequence"/>
</dbReference>
<reference evidence="2 3" key="1">
    <citation type="journal article" date="2015" name="Environ. Microbiol.">
        <title>Metagenome sequence of Elaphomyces granulatus from sporocarp tissue reveals Ascomycota ectomycorrhizal fingerprints of genome expansion and a Proteobacteria-rich microbiome.</title>
        <authorList>
            <person name="Quandt C.A."/>
            <person name="Kohler A."/>
            <person name="Hesse C.N."/>
            <person name="Sharpton T.J."/>
            <person name="Martin F."/>
            <person name="Spatafora J.W."/>
        </authorList>
    </citation>
    <scope>NUCLEOTIDE SEQUENCE [LARGE SCALE GENOMIC DNA]</scope>
    <source>
        <strain evidence="2 3">OSC145934</strain>
    </source>
</reference>
<protein>
    <submittedName>
        <fullName evidence="2">Uncharacterized protein</fullName>
    </submittedName>
</protein>
<dbReference type="InterPro" id="IPR018824">
    <property type="entry name" value="Conidiation-specific_6"/>
</dbReference>
<feature type="compositionally biased region" description="Basic and acidic residues" evidence="1">
    <location>
        <begin position="45"/>
        <end position="56"/>
    </location>
</feature>
<dbReference type="PANTHER" id="PTHR36576:SF2">
    <property type="entry name" value="PROTEIN CON-6, PUTATIVE (AFU_ORTHOLOGUE AFUA_4G03615)-RELATED"/>
    <property type="match status" value="1"/>
</dbReference>